<dbReference type="EMBL" id="CP158374">
    <property type="protein sequence ID" value="XBX81448.1"/>
    <property type="molecule type" value="Genomic_DNA"/>
</dbReference>
<protein>
    <submittedName>
        <fullName evidence="2">Winged helix-turn-helix domain-containing protein</fullName>
    </submittedName>
</protein>
<gene>
    <name evidence="2" type="ORF">ABIQ69_12615</name>
</gene>
<evidence type="ECO:0000313" key="2">
    <source>
        <dbReference type="EMBL" id="XBX81448.1"/>
    </source>
</evidence>
<proteinExistence type="predicted"/>
<dbReference type="InterPro" id="IPR036388">
    <property type="entry name" value="WH-like_DNA-bd_sf"/>
</dbReference>
<organism evidence="2">
    <name type="scientific">Agromyces sp. G08B096</name>
    <dbReference type="NCBI Taxonomy" id="3156399"/>
    <lineage>
        <taxon>Bacteria</taxon>
        <taxon>Bacillati</taxon>
        <taxon>Actinomycetota</taxon>
        <taxon>Actinomycetes</taxon>
        <taxon>Micrococcales</taxon>
        <taxon>Microbacteriaceae</taxon>
        <taxon>Agromyces</taxon>
    </lineage>
</organism>
<dbReference type="InterPro" id="IPR001845">
    <property type="entry name" value="HTH_ArsR_DNA-bd_dom"/>
</dbReference>
<reference evidence="2" key="1">
    <citation type="submission" date="2024-05" db="EMBL/GenBank/DDBJ databases">
        <authorList>
            <person name="Yu L."/>
        </authorList>
    </citation>
    <scope>NUCLEOTIDE SEQUENCE</scope>
    <source>
        <strain evidence="2">G08B096</strain>
    </source>
</reference>
<name>A0AAU7W3P2_9MICO</name>
<feature type="domain" description="HTH arsR-type" evidence="1">
    <location>
        <begin position="24"/>
        <end position="96"/>
    </location>
</feature>
<accession>A0AAU7W3P2</accession>
<dbReference type="SMART" id="SM00418">
    <property type="entry name" value="HTH_ARSR"/>
    <property type="match status" value="1"/>
</dbReference>
<dbReference type="RefSeq" id="WP_350347470.1">
    <property type="nucleotide sequence ID" value="NZ_CP158374.1"/>
</dbReference>
<dbReference type="SUPFAM" id="SSF46785">
    <property type="entry name" value="Winged helix' DNA-binding domain"/>
    <property type="match status" value="1"/>
</dbReference>
<dbReference type="InterPro" id="IPR036390">
    <property type="entry name" value="WH_DNA-bd_sf"/>
</dbReference>
<dbReference type="AlphaFoldDB" id="A0AAU7W3P2"/>
<dbReference type="GO" id="GO:0003700">
    <property type="term" value="F:DNA-binding transcription factor activity"/>
    <property type="evidence" value="ECO:0007669"/>
    <property type="project" value="InterPro"/>
</dbReference>
<dbReference type="InterPro" id="IPR011991">
    <property type="entry name" value="ArsR-like_HTH"/>
</dbReference>
<evidence type="ECO:0000259" key="1">
    <source>
        <dbReference type="SMART" id="SM00418"/>
    </source>
</evidence>
<dbReference type="Pfam" id="PF12840">
    <property type="entry name" value="HTH_20"/>
    <property type="match status" value="1"/>
</dbReference>
<sequence length="202" mass="22095">MDEASRTAPTDVTEPTRIDLHDPGAMRAMAHPLRLRLLGRLRVEGPATVGALADAVGESAGTVSYHVQTLAKHGFVIEAPDLARDRRERWWRAAHDMTTWSTAEHLGDPDALAAGAELRRAVLASYHAELLGALEAEAALEPEWLDAADSSDAGAHLTLDEARELVAELAAVREKWYRLGREPREGTRAIRFITHVFPRSAA</sequence>
<dbReference type="CDD" id="cd00090">
    <property type="entry name" value="HTH_ARSR"/>
    <property type="match status" value="1"/>
</dbReference>
<dbReference type="Gene3D" id="1.10.10.10">
    <property type="entry name" value="Winged helix-like DNA-binding domain superfamily/Winged helix DNA-binding domain"/>
    <property type="match status" value="1"/>
</dbReference>